<evidence type="ECO:0000256" key="1">
    <source>
        <dbReference type="PROSITE-ProRule" id="PRU00339"/>
    </source>
</evidence>
<dbReference type="SUPFAM" id="SSF48452">
    <property type="entry name" value="TPR-like"/>
    <property type="match status" value="1"/>
</dbReference>
<name>A0A1G7GAK3_9FLAO</name>
<keyword evidence="1" id="KW-0802">TPR repeat</keyword>
<evidence type="ECO:0000313" key="3">
    <source>
        <dbReference type="EMBL" id="SDE85178.1"/>
    </source>
</evidence>
<sequence length="389" mass="43676">MNKKILTLVALIMSAVSFAQSSSEILVLSAVVKDKVMPNAEIIFQKNGETSITKYTDSQGKVTIPDHYKNDSDVILIIKKEGYSPLITKCLCDGLTYAISPTMQELDGMRIVLSWGSSPRDIDSHLSYSGGYVCYHKKEANQANLDVDDTDSYGPETITITKKQQGEKYVYAVHNYSDRELINNTNLSNLSRAKVFIYIGNTLVRTYTMPEGKKGNIWIPFLIDEMGNIVTVGDFKNATTWEGVSTILRNYRFDGDTSVVSSSDKAESQIINRKGEEEYHAGHLESAVSLYQNAIELNQNNGQAYSNLGLAFQKLNKEAEALWANRKAIDLASGSKAHYVRASSYYNIARIYEKKSQWEEALQNFELAQQNRAREAYTKGIARMQSKLR</sequence>
<feature type="signal peptide" evidence="2">
    <location>
        <begin position="1"/>
        <end position="19"/>
    </location>
</feature>
<evidence type="ECO:0000313" key="4">
    <source>
        <dbReference type="Proteomes" id="UP000182114"/>
    </source>
</evidence>
<accession>A0A1G7GAK3</accession>
<dbReference type="InterPro" id="IPR019734">
    <property type="entry name" value="TPR_rpt"/>
</dbReference>
<proteinExistence type="predicted"/>
<dbReference type="Pfam" id="PF13414">
    <property type="entry name" value="TPR_11"/>
    <property type="match status" value="1"/>
</dbReference>
<dbReference type="Proteomes" id="UP000182114">
    <property type="component" value="Unassembled WGS sequence"/>
</dbReference>
<feature type="repeat" description="TPR" evidence="1">
    <location>
        <begin position="268"/>
        <end position="301"/>
    </location>
</feature>
<organism evidence="3 4">
    <name type="scientific">Cellulophaga baltica</name>
    <dbReference type="NCBI Taxonomy" id="76594"/>
    <lineage>
        <taxon>Bacteria</taxon>
        <taxon>Pseudomonadati</taxon>
        <taxon>Bacteroidota</taxon>
        <taxon>Flavobacteriia</taxon>
        <taxon>Flavobacteriales</taxon>
        <taxon>Flavobacteriaceae</taxon>
        <taxon>Cellulophaga</taxon>
    </lineage>
</organism>
<dbReference type="RefSeq" id="WP_074538207.1">
    <property type="nucleotide sequence ID" value="NZ_FNBD01000004.1"/>
</dbReference>
<gene>
    <name evidence="3" type="ORF">SAMN04487992_104248</name>
</gene>
<feature type="chain" id="PRO_5010190380" evidence="2">
    <location>
        <begin position="20"/>
        <end position="389"/>
    </location>
</feature>
<dbReference type="SMART" id="SM00028">
    <property type="entry name" value="TPR"/>
    <property type="match status" value="3"/>
</dbReference>
<dbReference type="Gene3D" id="1.25.40.10">
    <property type="entry name" value="Tetratricopeptide repeat domain"/>
    <property type="match status" value="1"/>
</dbReference>
<feature type="repeat" description="TPR" evidence="1">
    <location>
        <begin position="342"/>
        <end position="375"/>
    </location>
</feature>
<dbReference type="InterPro" id="IPR011990">
    <property type="entry name" value="TPR-like_helical_dom_sf"/>
</dbReference>
<protein>
    <submittedName>
        <fullName evidence="3">Tetratricopeptide repeat-containing protein</fullName>
    </submittedName>
</protein>
<dbReference type="eggNOG" id="COG0457">
    <property type="taxonomic scope" value="Bacteria"/>
</dbReference>
<reference evidence="4" key="1">
    <citation type="submission" date="2016-10" db="EMBL/GenBank/DDBJ databases">
        <authorList>
            <person name="Varghese N."/>
            <person name="Submissions S."/>
        </authorList>
    </citation>
    <scope>NUCLEOTIDE SEQUENCE [LARGE SCALE GENOMIC DNA]</scope>
    <source>
        <strain evidence="4">DSM 24729</strain>
    </source>
</reference>
<dbReference type="eggNOG" id="COG4676">
    <property type="taxonomic scope" value="Bacteria"/>
</dbReference>
<dbReference type="AlphaFoldDB" id="A0A1G7GAK3"/>
<evidence type="ECO:0000256" key="2">
    <source>
        <dbReference type="SAM" id="SignalP"/>
    </source>
</evidence>
<dbReference type="EMBL" id="FNBD01000004">
    <property type="protein sequence ID" value="SDE85178.1"/>
    <property type="molecule type" value="Genomic_DNA"/>
</dbReference>
<keyword evidence="4" id="KW-1185">Reference proteome</keyword>
<dbReference type="PROSITE" id="PS50005">
    <property type="entry name" value="TPR"/>
    <property type="match status" value="2"/>
</dbReference>
<keyword evidence="2" id="KW-0732">Signal</keyword>